<protein>
    <recommendedName>
        <fullName evidence="3">Secreted protein</fullName>
    </recommendedName>
</protein>
<dbReference type="EMBL" id="BPLR01018145">
    <property type="protein sequence ID" value="GIY97284.1"/>
    <property type="molecule type" value="Genomic_DNA"/>
</dbReference>
<dbReference type="AlphaFoldDB" id="A0AAV4XRC6"/>
<keyword evidence="2" id="KW-1185">Reference proteome</keyword>
<dbReference type="Proteomes" id="UP001054945">
    <property type="component" value="Unassembled WGS sequence"/>
</dbReference>
<proteinExistence type="predicted"/>
<evidence type="ECO:0008006" key="3">
    <source>
        <dbReference type="Google" id="ProtNLM"/>
    </source>
</evidence>
<evidence type="ECO:0000313" key="1">
    <source>
        <dbReference type="EMBL" id="GIY97284.1"/>
    </source>
</evidence>
<comment type="caution">
    <text evidence="1">The sequence shown here is derived from an EMBL/GenBank/DDBJ whole genome shotgun (WGS) entry which is preliminary data.</text>
</comment>
<reference evidence="1 2" key="1">
    <citation type="submission" date="2021-06" db="EMBL/GenBank/DDBJ databases">
        <title>Caerostris extrusa draft genome.</title>
        <authorList>
            <person name="Kono N."/>
            <person name="Arakawa K."/>
        </authorList>
    </citation>
    <scope>NUCLEOTIDE SEQUENCE [LARGE SCALE GENOMIC DNA]</scope>
</reference>
<accession>A0AAV4XRC6</accession>
<name>A0AAV4XRC6_CAEEX</name>
<sequence length="153" mass="16928">MLLLYSLHFFSKQLCTLLTRIECSSFFFLLSIKCTVPFIFRDKKKGKTGAARSGTCCAGVVKVKLERCKVAGSPGIPDDGFGAGRIDLSPTFSQVRPPAPKLCHSLFVWAGSTIDASCERCGLHTVKLCSVQVFKSNYSLMHLIDSFFITRYD</sequence>
<gene>
    <name evidence="1" type="ORF">CEXT_302431</name>
</gene>
<evidence type="ECO:0000313" key="2">
    <source>
        <dbReference type="Proteomes" id="UP001054945"/>
    </source>
</evidence>
<organism evidence="1 2">
    <name type="scientific">Caerostris extrusa</name>
    <name type="common">Bark spider</name>
    <name type="synonym">Caerostris bankana</name>
    <dbReference type="NCBI Taxonomy" id="172846"/>
    <lineage>
        <taxon>Eukaryota</taxon>
        <taxon>Metazoa</taxon>
        <taxon>Ecdysozoa</taxon>
        <taxon>Arthropoda</taxon>
        <taxon>Chelicerata</taxon>
        <taxon>Arachnida</taxon>
        <taxon>Araneae</taxon>
        <taxon>Araneomorphae</taxon>
        <taxon>Entelegynae</taxon>
        <taxon>Araneoidea</taxon>
        <taxon>Araneidae</taxon>
        <taxon>Caerostris</taxon>
    </lineage>
</organism>